<dbReference type="PANTHER" id="PTHR10825">
    <property type="entry name" value="RING FINGER DOMAIN-CONTAINING, POLYCOMB GROUP COMPONENT"/>
    <property type="match status" value="1"/>
</dbReference>
<dbReference type="PANTHER" id="PTHR10825:SF72">
    <property type="entry name" value="UBIQUITIN-LIKE DOMAIN-CONTAINING PROTEIN"/>
    <property type="match status" value="1"/>
</dbReference>
<reference evidence="3 4" key="1">
    <citation type="journal article" date="2017" name="PLoS Biol.">
        <title>The sea cucumber genome provides insights into morphological evolution and visceral regeneration.</title>
        <authorList>
            <person name="Zhang X."/>
            <person name="Sun L."/>
            <person name="Yuan J."/>
            <person name="Sun Y."/>
            <person name="Gao Y."/>
            <person name="Zhang L."/>
            <person name="Li S."/>
            <person name="Dai H."/>
            <person name="Hamel J.F."/>
            <person name="Liu C."/>
            <person name="Yu Y."/>
            <person name="Liu S."/>
            <person name="Lin W."/>
            <person name="Guo K."/>
            <person name="Jin S."/>
            <person name="Xu P."/>
            <person name="Storey K.B."/>
            <person name="Huan P."/>
            <person name="Zhang T."/>
            <person name="Zhou Y."/>
            <person name="Zhang J."/>
            <person name="Lin C."/>
            <person name="Li X."/>
            <person name="Xing L."/>
            <person name="Huo D."/>
            <person name="Sun M."/>
            <person name="Wang L."/>
            <person name="Mercier A."/>
            <person name="Li F."/>
            <person name="Yang H."/>
            <person name="Xiang J."/>
        </authorList>
    </citation>
    <scope>NUCLEOTIDE SEQUENCE [LARGE SCALE GENOMIC DNA]</scope>
    <source>
        <strain evidence="3">Shaxun</strain>
        <tissue evidence="3">Muscle</tissue>
    </source>
</reference>
<evidence type="ECO:0000313" key="4">
    <source>
        <dbReference type="Proteomes" id="UP000230750"/>
    </source>
</evidence>
<gene>
    <name evidence="3" type="ORF">BSL78_11223</name>
</gene>
<dbReference type="STRING" id="307972.A0A2G8KV60"/>
<dbReference type="AlphaFoldDB" id="A0A2G8KV60"/>
<name>A0A2G8KV60_STIJA</name>
<dbReference type="GO" id="GO:0000122">
    <property type="term" value="P:negative regulation of transcription by RNA polymerase II"/>
    <property type="evidence" value="ECO:0007669"/>
    <property type="project" value="TreeGrafter"/>
</dbReference>
<proteinExistence type="predicted"/>
<dbReference type="EMBL" id="MRZV01000352">
    <property type="protein sequence ID" value="PIK51881.1"/>
    <property type="molecule type" value="Genomic_DNA"/>
</dbReference>
<dbReference type="Gene3D" id="3.10.20.90">
    <property type="entry name" value="Phosphatidylinositol 3-kinase Catalytic Subunit, Chain A, domain 1"/>
    <property type="match status" value="1"/>
</dbReference>
<feature type="compositionally biased region" description="Polar residues" evidence="1">
    <location>
        <begin position="32"/>
        <end position="48"/>
    </location>
</feature>
<evidence type="ECO:0000256" key="1">
    <source>
        <dbReference type="SAM" id="MobiDB-lite"/>
    </source>
</evidence>
<dbReference type="GO" id="GO:0035102">
    <property type="term" value="C:PRC1 complex"/>
    <property type="evidence" value="ECO:0007669"/>
    <property type="project" value="TreeGrafter"/>
</dbReference>
<comment type="caution">
    <text evidence="3">The sequence shown here is derived from an EMBL/GenBank/DDBJ whole genome shotgun (WGS) entry which is preliminary data.</text>
</comment>
<feature type="domain" description="RAWUL" evidence="2">
    <location>
        <begin position="68"/>
        <end position="126"/>
    </location>
</feature>
<dbReference type="OrthoDB" id="1305878at2759"/>
<evidence type="ECO:0000259" key="2">
    <source>
        <dbReference type="Pfam" id="PF16207"/>
    </source>
</evidence>
<organism evidence="3 4">
    <name type="scientific">Stichopus japonicus</name>
    <name type="common">Sea cucumber</name>
    <dbReference type="NCBI Taxonomy" id="307972"/>
    <lineage>
        <taxon>Eukaryota</taxon>
        <taxon>Metazoa</taxon>
        <taxon>Echinodermata</taxon>
        <taxon>Eleutherozoa</taxon>
        <taxon>Echinozoa</taxon>
        <taxon>Holothuroidea</taxon>
        <taxon>Aspidochirotacea</taxon>
        <taxon>Aspidochirotida</taxon>
        <taxon>Stichopodidae</taxon>
        <taxon>Apostichopus</taxon>
    </lineage>
</organism>
<accession>A0A2G8KV60</accession>
<protein>
    <submittedName>
        <fullName evidence="3">Putative polycomb complex protein BMI-1-like</fullName>
    </submittedName>
</protein>
<evidence type="ECO:0000313" key="3">
    <source>
        <dbReference type="EMBL" id="PIK51881.1"/>
    </source>
</evidence>
<sequence length="137" mass="15880">MEDRGEVSEQPGVIYSDDETMTLSLEYYVPSRQQSAKWSNDGNRTDSGNYGDGQTGSESDKNEIIDKRYLRCPAAVCVKHIKKFIRNKFNLKPSYEIEVTHFDDEDDSLPDDYTLMDVAYIYAWHKDLKKRIPGPRM</sequence>
<keyword evidence="4" id="KW-1185">Reference proteome</keyword>
<dbReference type="CDD" id="cd17082">
    <property type="entry name" value="RAWUL_PCGF2_like"/>
    <property type="match status" value="1"/>
</dbReference>
<feature type="region of interest" description="Disordered" evidence="1">
    <location>
        <begin position="32"/>
        <end position="62"/>
    </location>
</feature>
<dbReference type="Proteomes" id="UP000230750">
    <property type="component" value="Unassembled WGS sequence"/>
</dbReference>
<dbReference type="Pfam" id="PF16207">
    <property type="entry name" value="RAWUL"/>
    <property type="match status" value="1"/>
</dbReference>
<dbReference type="GO" id="GO:1990841">
    <property type="term" value="F:promoter-specific chromatin binding"/>
    <property type="evidence" value="ECO:0007669"/>
    <property type="project" value="TreeGrafter"/>
</dbReference>
<dbReference type="InterPro" id="IPR032443">
    <property type="entry name" value="RAWUL"/>
</dbReference>